<feature type="domain" description="DUF676" evidence="2">
    <location>
        <begin position="332"/>
        <end position="468"/>
    </location>
</feature>
<sequence length="943" mass="101315">MLSSLFRWRKSPMTPQDEFKKLHAMLAAPPALCCRAPPGAESLEEATTRACIVDPYHFIVCQHGVLSTSADFDNVITDLFVHHEVSVLEAAELAKAAGGDRAAASAASPSWLLQRGATGAAVDARALPCEYIEAAILDENTFERDSGLPVSVPSTSTPTVTCSVASSTLPAAACGAQSPSATAAFTAQPPPQPPLSGNTGVESGKMPKTNADPLRPDTALTQAQRTRRDNYKATFRLSVEYPNSTSGRLYRSGNLRVFSPGSNNYLRSDAGTLACARKMLAETVPQLHAWLDDVDMRERQRRAQWAVYARTLGTPEAARLSDVAAAPMPVCLSFMAHSFGGIIERECLYLLFMDTVEVRAQDVALHISIVSLRQRLRAMNVRFENFLNIATPHCGAGECLWWPIYFGAWCLARLHLCQTYDELILSDADRVLQTRLLDEPHLKVLGLFRRRVLFANTHRDLLVGFGTCSLIFEKMDVDHTKFLGVAASEMHCAAAFADDTIEISKPIVLRSFAEEDEAESSKGFLVGRQCSLTTQRSGVPATGGRTYTLFDLDEEAVAHAPAAGAGSPNIETQAVMKDGGCAAREGAGSSDVCCFPSCEPKGGDVFSNTLSPQTTFSSLSGLSSSPLSVISASSAATAGPVSAFTPFLTIGCNVPSHAIEEMTLEDAVGPDNWANDDDNNEEKEDNSDDNVRGNDLLTVVMDVASSSSGDFELGYGSPSSASVSPVSQMARPLTVVRGSPRCDGYTRFVRSSPINPASPNACLLSSPRWRSARWDSDFDSASSSRRSCGSRVVSVLKDPRWASEHVRHAAAFAHAEARTHLHRAASLVLRSKGGSKAEAPLSDAPVSGGAITVPTLLNAATTTHLAQSTSPSLIPSDEIPQYRQTPRAIAARLREKLSWRVRAVRFDNLIPVGHVACLGNWAFCGRSPLLVQSVAEELLMILD</sequence>
<dbReference type="InterPro" id="IPR044294">
    <property type="entry name" value="Lipase-like"/>
</dbReference>
<comment type="caution">
    <text evidence="3">The sequence shown here is derived from an EMBL/GenBank/DDBJ whole genome shotgun (WGS) entry which is preliminary data.</text>
</comment>
<protein>
    <recommendedName>
        <fullName evidence="2">DUF676 domain-containing protein</fullName>
    </recommendedName>
</protein>
<evidence type="ECO:0000259" key="2">
    <source>
        <dbReference type="Pfam" id="PF05057"/>
    </source>
</evidence>
<name>A0A0N0P6Q8_LEPSE</name>
<dbReference type="InterPro" id="IPR007751">
    <property type="entry name" value="DUF676_lipase-like"/>
</dbReference>
<dbReference type="OrthoDB" id="273452at2759"/>
<feature type="compositionally biased region" description="Acidic residues" evidence="1">
    <location>
        <begin position="674"/>
        <end position="688"/>
    </location>
</feature>
<dbReference type="PANTHER" id="PTHR12482:SF62">
    <property type="entry name" value="LIPASE ROG1-RELATED"/>
    <property type="match status" value="1"/>
</dbReference>
<proteinExistence type="predicted"/>
<feature type="region of interest" description="Disordered" evidence="1">
    <location>
        <begin position="665"/>
        <end position="692"/>
    </location>
</feature>
<organism evidence="3 4">
    <name type="scientific">Leptomonas seymouri</name>
    <dbReference type="NCBI Taxonomy" id="5684"/>
    <lineage>
        <taxon>Eukaryota</taxon>
        <taxon>Discoba</taxon>
        <taxon>Euglenozoa</taxon>
        <taxon>Kinetoplastea</taxon>
        <taxon>Metakinetoplastina</taxon>
        <taxon>Trypanosomatida</taxon>
        <taxon>Trypanosomatidae</taxon>
        <taxon>Leishmaniinae</taxon>
        <taxon>Leptomonas</taxon>
    </lineage>
</organism>
<accession>A0A0N0P6Q8</accession>
<dbReference type="PANTHER" id="PTHR12482">
    <property type="entry name" value="LIPASE ROG1-RELATED-RELATED"/>
    <property type="match status" value="1"/>
</dbReference>
<evidence type="ECO:0000313" key="3">
    <source>
        <dbReference type="EMBL" id="KPI87899.1"/>
    </source>
</evidence>
<dbReference type="Pfam" id="PF05057">
    <property type="entry name" value="DUF676"/>
    <property type="match status" value="1"/>
</dbReference>
<dbReference type="VEuPathDB" id="TriTrypDB:Lsey_0070_0060"/>
<keyword evidence="4" id="KW-1185">Reference proteome</keyword>
<dbReference type="OMA" id="GHVACLG"/>
<feature type="region of interest" description="Disordered" evidence="1">
    <location>
        <begin position="182"/>
        <end position="216"/>
    </location>
</feature>
<evidence type="ECO:0000313" key="4">
    <source>
        <dbReference type="Proteomes" id="UP000038009"/>
    </source>
</evidence>
<dbReference type="Proteomes" id="UP000038009">
    <property type="component" value="Unassembled WGS sequence"/>
</dbReference>
<dbReference type="AlphaFoldDB" id="A0A0N0P6Q8"/>
<dbReference type="EMBL" id="LJSK01000070">
    <property type="protein sequence ID" value="KPI87899.1"/>
    <property type="molecule type" value="Genomic_DNA"/>
</dbReference>
<evidence type="ECO:0000256" key="1">
    <source>
        <dbReference type="SAM" id="MobiDB-lite"/>
    </source>
</evidence>
<reference evidence="3 4" key="1">
    <citation type="journal article" date="2015" name="PLoS Pathog.">
        <title>Leptomonas seymouri: Adaptations to the Dixenous Life Cycle Analyzed by Genome Sequencing, Transcriptome Profiling and Co-infection with Leishmania donovani.</title>
        <authorList>
            <person name="Kraeva N."/>
            <person name="Butenko A."/>
            <person name="Hlavacova J."/>
            <person name="Kostygov A."/>
            <person name="Myskova J."/>
            <person name="Grybchuk D."/>
            <person name="Lestinova T."/>
            <person name="Votypka J."/>
            <person name="Volf P."/>
            <person name="Opperdoes F."/>
            <person name="Flegontov P."/>
            <person name="Lukes J."/>
            <person name="Yurchenko V."/>
        </authorList>
    </citation>
    <scope>NUCLEOTIDE SEQUENCE [LARGE SCALE GENOMIC DNA]</scope>
    <source>
        <strain evidence="3 4">ATCC 30220</strain>
    </source>
</reference>
<gene>
    <name evidence="3" type="ORF">ABL78_3009</name>
</gene>